<dbReference type="PANTHER" id="PTHR42682">
    <property type="entry name" value="HYDROGENASE-4 COMPONENT F"/>
    <property type="match status" value="1"/>
</dbReference>
<feature type="transmembrane region" description="Helical" evidence="8">
    <location>
        <begin position="243"/>
        <end position="263"/>
    </location>
</feature>
<keyword evidence="2" id="KW-1003">Cell membrane</keyword>
<dbReference type="EMBL" id="LHUR01000027">
    <property type="protein sequence ID" value="KOA19258.1"/>
    <property type="molecule type" value="Genomic_DNA"/>
</dbReference>
<evidence type="ECO:0000256" key="3">
    <source>
        <dbReference type="ARBA" id="ARBA00022692"/>
    </source>
</evidence>
<feature type="transmembrane region" description="Helical" evidence="8">
    <location>
        <begin position="450"/>
        <end position="467"/>
    </location>
</feature>
<feature type="transmembrane region" description="Helical" evidence="8">
    <location>
        <begin position="105"/>
        <end position="122"/>
    </location>
</feature>
<feature type="transmembrane region" description="Helical" evidence="8">
    <location>
        <begin position="6"/>
        <end position="23"/>
    </location>
</feature>
<comment type="subcellular location">
    <subcellularLocation>
        <location evidence="1">Cell membrane</location>
        <topology evidence="1">Multi-pass membrane protein</topology>
    </subcellularLocation>
    <subcellularLocation>
        <location evidence="7">Membrane</location>
        <topology evidence="7">Multi-pass membrane protein</topology>
    </subcellularLocation>
</comment>
<keyword evidence="5 10" id="KW-0560">Oxidoreductase</keyword>
<dbReference type="GO" id="GO:0005886">
    <property type="term" value="C:plasma membrane"/>
    <property type="evidence" value="ECO:0007669"/>
    <property type="project" value="UniProtKB-SubCell"/>
</dbReference>
<dbReference type="InterPro" id="IPR052175">
    <property type="entry name" value="ComplexI-like_HydComp"/>
</dbReference>
<evidence type="ECO:0000313" key="11">
    <source>
        <dbReference type="Proteomes" id="UP000037043"/>
    </source>
</evidence>
<dbReference type="PRINTS" id="PR01434">
    <property type="entry name" value="NADHDHGNASE5"/>
</dbReference>
<dbReference type="PATRIC" id="fig|1121318.3.peg.2378"/>
<evidence type="ECO:0000256" key="6">
    <source>
        <dbReference type="ARBA" id="ARBA00023136"/>
    </source>
</evidence>
<protein>
    <submittedName>
        <fullName evidence="10">Hydrogenase-4 component B</fullName>
        <ecNumber evidence="10">1.-.-.-</ecNumber>
    </submittedName>
</protein>
<feature type="transmembrane region" description="Helical" evidence="8">
    <location>
        <begin position="60"/>
        <end position="84"/>
    </location>
</feature>
<feature type="transmembrane region" description="Helical" evidence="8">
    <location>
        <begin position="205"/>
        <end position="223"/>
    </location>
</feature>
<keyword evidence="3 7" id="KW-0812">Transmembrane</keyword>
<feature type="domain" description="NADH:quinone oxidoreductase/Mrp antiporter transmembrane" evidence="9">
    <location>
        <begin position="123"/>
        <end position="413"/>
    </location>
</feature>
<evidence type="ECO:0000256" key="1">
    <source>
        <dbReference type="ARBA" id="ARBA00004651"/>
    </source>
</evidence>
<evidence type="ECO:0000256" key="5">
    <source>
        <dbReference type="ARBA" id="ARBA00023002"/>
    </source>
</evidence>
<keyword evidence="4 8" id="KW-1133">Transmembrane helix</keyword>
<keyword evidence="11" id="KW-1185">Reference proteome</keyword>
<comment type="caution">
    <text evidence="10">The sequence shown here is derived from an EMBL/GenBank/DDBJ whole genome shotgun (WGS) entry which is preliminary data.</text>
</comment>
<evidence type="ECO:0000259" key="9">
    <source>
        <dbReference type="Pfam" id="PF00361"/>
    </source>
</evidence>
<gene>
    <name evidence="10" type="primary">hyfB_1</name>
    <name evidence="10" type="ORF">CLHOM_23640</name>
</gene>
<dbReference type="PANTHER" id="PTHR42682:SF5">
    <property type="entry name" value="HYDROGENASE-4 COMPONENT F"/>
    <property type="match status" value="1"/>
</dbReference>
<proteinExistence type="predicted"/>
<accession>A0A0L6Z907</accession>
<evidence type="ECO:0000256" key="8">
    <source>
        <dbReference type="SAM" id="Phobius"/>
    </source>
</evidence>
<dbReference type="AlphaFoldDB" id="A0A0L6Z907"/>
<dbReference type="STRING" id="36844.SAMN04488501_106123"/>
<evidence type="ECO:0000256" key="2">
    <source>
        <dbReference type="ARBA" id="ARBA00022475"/>
    </source>
</evidence>
<dbReference type="InterPro" id="IPR001750">
    <property type="entry name" value="ND/Mrp_TM"/>
</dbReference>
<feature type="transmembrane region" description="Helical" evidence="8">
    <location>
        <begin position="159"/>
        <end position="180"/>
    </location>
</feature>
<name>A0A0L6Z907_9CLOT</name>
<feature type="transmembrane region" description="Helical" evidence="8">
    <location>
        <begin position="30"/>
        <end position="48"/>
    </location>
</feature>
<feature type="transmembrane region" description="Helical" evidence="8">
    <location>
        <begin position="410"/>
        <end position="429"/>
    </location>
</feature>
<dbReference type="RefSeq" id="WP_052221874.1">
    <property type="nucleotide sequence ID" value="NZ_LHUR01000027.1"/>
</dbReference>
<dbReference type="EC" id="1.-.-.-" evidence="10"/>
<evidence type="ECO:0000256" key="4">
    <source>
        <dbReference type="ARBA" id="ARBA00022989"/>
    </source>
</evidence>
<feature type="transmembrane region" description="Helical" evidence="8">
    <location>
        <begin position="370"/>
        <end position="390"/>
    </location>
</feature>
<dbReference type="Pfam" id="PF00361">
    <property type="entry name" value="Proton_antipo_M"/>
    <property type="match status" value="1"/>
</dbReference>
<feature type="transmembrane region" description="Helical" evidence="8">
    <location>
        <begin position="275"/>
        <end position="294"/>
    </location>
</feature>
<feature type="transmembrane region" description="Helical" evidence="8">
    <location>
        <begin position="301"/>
        <end position="323"/>
    </location>
</feature>
<keyword evidence="6 8" id="KW-0472">Membrane</keyword>
<dbReference type="Proteomes" id="UP000037043">
    <property type="component" value="Unassembled WGS sequence"/>
</dbReference>
<sequence length="485" mass="54185">MTLSSCGIIFIVVLLLTILLKNIKTISILTILNMLMLIVVSALLYINLKSENSLLYYNDLIYIDSLNIIQFILISTISFIASIYSYKYIKEELEDSTITINFAKVYYFLFNLFVLSMIAVAISNNIILMWISLEATTLSTALLIGFNRSKLSLEAAWKYIIICSIGIVLGLVGIILFIYASTDSTQEVLKWNYLIKNYGILNKDMIKFGFCFIFIGIATKAGLAPMHTWLPDGHSEAPSPISAMMSGLLLNLALYVVIRFYIVVSLIPGLEKMKYLFIVFGLISLVVSAFSILKQNNYKRLLAFSSVENMGIITLGFGIGGPIAVYGSLLHSIIHAYGKSLLFLVSGNILKVYKTKRIDRVNNLIKTMPINAVFLILGILVITGMPPFASFFSEYNILMAAIKNGNYLTSALYCICILIVFGGFLKVFINMIYSHDKEFNTRSKEDKENIIPLIILFITIVAISLLFTKEIAEAINKAVLIINGK</sequence>
<dbReference type="GO" id="GO:0016491">
    <property type="term" value="F:oxidoreductase activity"/>
    <property type="evidence" value="ECO:0007669"/>
    <property type="project" value="UniProtKB-KW"/>
</dbReference>
<reference evidence="11" key="1">
    <citation type="submission" date="2015-08" db="EMBL/GenBank/DDBJ databases">
        <title>Genome sequence of the strict anaerobe Clostridium homopropionicum LuHBu1 (DSM 5847T).</title>
        <authorList>
            <person name="Poehlein A."/>
            <person name="Beck M."/>
            <person name="Schiel-Bengelsdorf B."/>
            <person name="Bengelsdorf F.R."/>
            <person name="Daniel R."/>
            <person name="Duerre P."/>
        </authorList>
    </citation>
    <scope>NUCLEOTIDE SEQUENCE [LARGE SCALE GENOMIC DNA]</scope>
    <source>
        <strain evidence="11">DSM 5847</strain>
    </source>
</reference>
<evidence type="ECO:0000313" key="10">
    <source>
        <dbReference type="EMBL" id="KOA19258.1"/>
    </source>
</evidence>
<organism evidence="10 11">
    <name type="scientific">Clostridium homopropionicum DSM 5847</name>
    <dbReference type="NCBI Taxonomy" id="1121318"/>
    <lineage>
        <taxon>Bacteria</taxon>
        <taxon>Bacillati</taxon>
        <taxon>Bacillota</taxon>
        <taxon>Clostridia</taxon>
        <taxon>Eubacteriales</taxon>
        <taxon>Clostridiaceae</taxon>
        <taxon>Clostridium</taxon>
    </lineage>
</organism>
<evidence type="ECO:0000256" key="7">
    <source>
        <dbReference type="RuleBase" id="RU000320"/>
    </source>
</evidence>